<evidence type="ECO:0000256" key="1">
    <source>
        <dbReference type="SAM" id="MobiDB-lite"/>
    </source>
</evidence>
<dbReference type="AlphaFoldDB" id="A0ABD3RR31"/>
<gene>
    <name evidence="2" type="ORF">ACHAXA_002122</name>
</gene>
<dbReference type="PANTHER" id="PTHR16469">
    <property type="entry name" value="UBIQUITIN-ASSOCIATED AND SH3 DOMAIN-CONTAINING BA-RELATED"/>
    <property type="match status" value="1"/>
</dbReference>
<dbReference type="EMBL" id="JALLPB020000203">
    <property type="protein sequence ID" value="KAL3815338.1"/>
    <property type="molecule type" value="Genomic_DNA"/>
</dbReference>
<dbReference type="InterPro" id="IPR051710">
    <property type="entry name" value="Phosphatase_SH3-domain"/>
</dbReference>
<organism evidence="2 3">
    <name type="scientific">Cyclostephanos tholiformis</name>
    <dbReference type="NCBI Taxonomy" id="382380"/>
    <lineage>
        <taxon>Eukaryota</taxon>
        <taxon>Sar</taxon>
        <taxon>Stramenopiles</taxon>
        <taxon>Ochrophyta</taxon>
        <taxon>Bacillariophyta</taxon>
        <taxon>Coscinodiscophyceae</taxon>
        <taxon>Thalassiosirophycidae</taxon>
        <taxon>Stephanodiscales</taxon>
        <taxon>Stephanodiscaceae</taxon>
        <taxon>Cyclostephanos</taxon>
    </lineage>
</organism>
<protein>
    <recommendedName>
        <fullName evidence="4">Phosphoglycerate mutase family protein</fullName>
    </recommendedName>
</protein>
<sequence length="309" mass="34265">MTPSIRALSSTSSFSADVGKEERDVGGISRIYLVRHGDRFDYADPSWSDRAKRHGTLVTDPPLSSLGHRQAMETAEYLREGITKKRRRRGCHPVIATAYPTSVAFGNIGEEGTSLMPLFIEDGLSECTPPEWNRCHRHMSDMRTSHPWIRNTNRYCEYVRRPRRGKPMSGGGGGGGGGGVVVCRRTGIPCESFPGDYIRRMERFAAVLEGTYVGKTIILFSHAASVALVAALTRCSLRGMKFAPCGIYELARRVDDDGPWTLISGGGCNSTHVTVNSHTTRPWGFAEGDFDNDEDEEDDGMDMDYFRRT</sequence>
<name>A0ABD3RR31_9STRA</name>
<feature type="compositionally biased region" description="Acidic residues" evidence="1">
    <location>
        <begin position="288"/>
        <end position="302"/>
    </location>
</feature>
<dbReference type="PANTHER" id="PTHR16469:SF27">
    <property type="entry name" value="UBIQUITIN-ASSOCIATED AND SH3 DOMAIN-CONTAINING BA-RELATED"/>
    <property type="match status" value="1"/>
</dbReference>
<evidence type="ECO:0000313" key="3">
    <source>
        <dbReference type="Proteomes" id="UP001530377"/>
    </source>
</evidence>
<keyword evidence="3" id="KW-1185">Reference proteome</keyword>
<dbReference type="Gene3D" id="3.40.50.1240">
    <property type="entry name" value="Phosphoglycerate mutase-like"/>
    <property type="match status" value="1"/>
</dbReference>
<feature type="region of interest" description="Disordered" evidence="1">
    <location>
        <begin position="286"/>
        <end position="309"/>
    </location>
</feature>
<evidence type="ECO:0000313" key="2">
    <source>
        <dbReference type="EMBL" id="KAL3815338.1"/>
    </source>
</evidence>
<dbReference type="InterPro" id="IPR029033">
    <property type="entry name" value="His_PPase_superfam"/>
</dbReference>
<dbReference type="SUPFAM" id="SSF53254">
    <property type="entry name" value="Phosphoglycerate mutase-like"/>
    <property type="match status" value="1"/>
</dbReference>
<dbReference type="Proteomes" id="UP001530377">
    <property type="component" value="Unassembled WGS sequence"/>
</dbReference>
<reference evidence="2 3" key="1">
    <citation type="submission" date="2024-10" db="EMBL/GenBank/DDBJ databases">
        <title>Updated reference genomes for cyclostephanoid diatoms.</title>
        <authorList>
            <person name="Roberts W.R."/>
            <person name="Alverson A.J."/>
        </authorList>
    </citation>
    <scope>NUCLEOTIDE SEQUENCE [LARGE SCALE GENOMIC DNA]</scope>
    <source>
        <strain evidence="2 3">AJA228-03</strain>
    </source>
</reference>
<dbReference type="CDD" id="cd07040">
    <property type="entry name" value="HP"/>
    <property type="match status" value="1"/>
</dbReference>
<accession>A0ABD3RR31</accession>
<comment type="caution">
    <text evidence="2">The sequence shown here is derived from an EMBL/GenBank/DDBJ whole genome shotgun (WGS) entry which is preliminary data.</text>
</comment>
<proteinExistence type="predicted"/>
<evidence type="ECO:0008006" key="4">
    <source>
        <dbReference type="Google" id="ProtNLM"/>
    </source>
</evidence>